<dbReference type="InterPro" id="IPR011008">
    <property type="entry name" value="Dimeric_a/b-barrel"/>
</dbReference>
<dbReference type="Proteomes" id="UP001280581">
    <property type="component" value="Unassembled WGS sequence"/>
</dbReference>
<evidence type="ECO:0000313" key="3">
    <source>
        <dbReference type="EMBL" id="KAK3197352.1"/>
    </source>
</evidence>
<organism evidence="3 4">
    <name type="scientific">Pseudopithomyces chartarum</name>
    <dbReference type="NCBI Taxonomy" id="1892770"/>
    <lineage>
        <taxon>Eukaryota</taxon>
        <taxon>Fungi</taxon>
        <taxon>Dikarya</taxon>
        <taxon>Ascomycota</taxon>
        <taxon>Pezizomycotina</taxon>
        <taxon>Dothideomycetes</taxon>
        <taxon>Pleosporomycetidae</taxon>
        <taxon>Pleosporales</taxon>
        <taxon>Massarineae</taxon>
        <taxon>Didymosphaeriaceae</taxon>
        <taxon>Pseudopithomyces</taxon>
    </lineage>
</organism>
<proteinExistence type="inferred from homology"/>
<accession>A0AAN6RCT5</accession>
<protein>
    <recommendedName>
        <fullName evidence="2">EthD domain-containing protein</fullName>
    </recommendedName>
</protein>
<gene>
    <name evidence="3" type="ORF">GRF29_1536g1470096</name>
</gene>
<evidence type="ECO:0000256" key="1">
    <source>
        <dbReference type="ARBA" id="ARBA00005986"/>
    </source>
</evidence>
<name>A0AAN6RCT5_9PLEO</name>
<reference evidence="3 4" key="1">
    <citation type="submission" date="2021-02" db="EMBL/GenBank/DDBJ databases">
        <title>Genome assembly of Pseudopithomyces chartarum.</title>
        <authorList>
            <person name="Jauregui R."/>
            <person name="Singh J."/>
            <person name="Voisey C."/>
        </authorList>
    </citation>
    <scope>NUCLEOTIDE SEQUENCE [LARGE SCALE GENOMIC DNA]</scope>
    <source>
        <strain evidence="3 4">AGR01</strain>
    </source>
</reference>
<feature type="domain" description="EthD" evidence="2">
    <location>
        <begin position="34"/>
        <end position="111"/>
    </location>
</feature>
<dbReference type="EMBL" id="WVTA01000021">
    <property type="protein sequence ID" value="KAK3197352.1"/>
    <property type="molecule type" value="Genomic_DNA"/>
</dbReference>
<feature type="non-terminal residue" evidence="3">
    <location>
        <position position="115"/>
    </location>
</feature>
<dbReference type="AlphaFoldDB" id="A0AAN6RCT5"/>
<dbReference type="SUPFAM" id="SSF54909">
    <property type="entry name" value="Dimeric alpha+beta barrel"/>
    <property type="match status" value="1"/>
</dbReference>
<dbReference type="Gene3D" id="3.30.70.100">
    <property type="match status" value="1"/>
</dbReference>
<comment type="similarity">
    <text evidence="1">Belongs to the tpcK family.</text>
</comment>
<dbReference type="Pfam" id="PF07110">
    <property type="entry name" value="EthD"/>
    <property type="match status" value="1"/>
</dbReference>
<dbReference type="GO" id="GO:0016491">
    <property type="term" value="F:oxidoreductase activity"/>
    <property type="evidence" value="ECO:0007669"/>
    <property type="project" value="InterPro"/>
</dbReference>
<evidence type="ECO:0000259" key="2">
    <source>
        <dbReference type="Pfam" id="PF07110"/>
    </source>
</evidence>
<dbReference type="InterPro" id="IPR009799">
    <property type="entry name" value="EthD_dom"/>
</dbReference>
<sequence>MDKHRFTFSELRPEAGFNRQPYVRLLIFINKRKDIPQEKFHTWWRSVHADLAVAIEGFGGHCTRYVQTHTTPADKAALTKYGMEPLPFDGMGEMHVKSLDDWVEFQKSSAFVKLG</sequence>
<keyword evidence="4" id="KW-1185">Reference proteome</keyword>
<evidence type="ECO:0000313" key="4">
    <source>
        <dbReference type="Proteomes" id="UP001280581"/>
    </source>
</evidence>
<comment type="caution">
    <text evidence="3">The sequence shown here is derived from an EMBL/GenBank/DDBJ whole genome shotgun (WGS) entry which is preliminary data.</text>
</comment>